<dbReference type="AlphaFoldDB" id="A0A1H6FXS3"/>
<feature type="binding site" evidence="9">
    <location>
        <position position="127"/>
    </location>
    <ligand>
        <name>L-histidine</name>
        <dbReference type="ChEBI" id="CHEBI:57595"/>
    </ligand>
</feature>
<dbReference type="InterPro" id="IPR041715">
    <property type="entry name" value="HisRS-like_core"/>
</dbReference>
<evidence type="ECO:0000259" key="11">
    <source>
        <dbReference type="PROSITE" id="PS50862"/>
    </source>
</evidence>
<organism evidence="12 13">
    <name type="scientific">Thermoleophilum album</name>
    <dbReference type="NCBI Taxonomy" id="29539"/>
    <lineage>
        <taxon>Bacteria</taxon>
        <taxon>Bacillati</taxon>
        <taxon>Actinomycetota</taxon>
        <taxon>Thermoleophilia</taxon>
        <taxon>Thermoleophilales</taxon>
        <taxon>Thermoleophilaceae</taxon>
        <taxon>Thermoleophilum</taxon>
    </lineage>
</organism>
<proteinExistence type="inferred from homology"/>
<dbReference type="GO" id="GO:0005737">
    <property type="term" value="C:cytoplasm"/>
    <property type="evidence" value="ECO:0007669"/>
    <property type="project" value="UniProtKB-SubCell"/>
</dbReference>
<comment type="miscellaneous">
    <text evidence="8">This function is generally fulfilled by the C-terminal part of HisG, which is missing in some bacteria such as this one.</text>
</comment>
<keyword evidence="8" id="KW-0028">Amino-acid biosynthesis</keyword>
<gene>
    <name evidence="8" type="primary">hisZ</name>
    <name evidence="12" type="ORF">SAMN02745716_1745</name>
</gene>
<dbReference type="InterPro" id="IPR006195">
    <property type="entry name" value="aa-tRNA-synth_II"/>
</dbReference>
<evidence type="ECO:0000256" key="6">
    <source>
        <dbReference type="ARBA" id="ARBA00022490"/>
    </source>
</evidence>
<keyword evidence="12" id="KW-0808">Transferase</keyword>
<dbReference type="NCBIfam" id="TIGR00443">
    <property type="entry name" value="hisZ_biosyn_reg"/>
    <property type="match status" value="1"/>
</dbReference>
<feature type="binding site" evidence="9">
    <location>
        <position position="113"/>
    </location>
    <ligand>
        <name>L-histidine</name>
        <dbReference type="ChEBI" id="CHEBI:57595"/>
    </ligand>
</feature>
<dbReference type="InterPro" id="IPR004516">
    <property type="entry name" value="HisRS/HisZ"/>
</dbReference>
<dbReference type="Gene3D" id="3.30.930.10">
    <property type="entry name" value="Bira Bifunctional Protein, Domain 2"/>
    <property type="match status" value="1"/>
</dbReference>
<evidence type="ECO:0000256" key="5">
    <source>
        <dbReference type="ARBA" id="ARBA00020397"/>
    </source>
</evidence>
<sequence>MDSVRDLAQRLPAGMRDVLPDEMGELRALSDALRRTFVEAGYGEVWTPALEFEEVLRAGDPHAAGASYKLFDEHGRVLALRSDMTIPIARLAATRLAGQTPPLRLCYFAHAYRAGPVRADHPHEFLQAGIELLGLDAPEGEAEVIALTLAALRCAGLERHRVGVGDATLMPSLLRTLGIDDELRKRVLDALRRRDLVAVERLAGGIPDRDAGELLVRAANARGGPEVLAPIAELVPESVRRLARLHELLAASGDAERVILDLGLRREFAYYTGIVFEIYDPAVGFALGGGGRYDELVSRFGRQLSGCGVALDVQRVHVAQAAEEGWTGAAREVGGTPRGGTRGAADRQFSAQGPLP</sequence>
<feature type="region of interest" description="Disordered" evidence="10">
    <location>
        <begin position="329"/>
        <end position="356"/>
    </location>
</feature>
<dbReference type="GO" id="GO:0004821">
    <property type="term" value="F:histidine-tRNA ligase activity"/>
    <property type="evidence" value="ECO:0007669"/>
    <property type="project" value="TreeGrafter"/>
</dbReference>
<dbReference type="CDD" id="cd00773">
    <property type="entry name" value="HisRS-like_core"/>
    <property type="match status" value="1"/>
</dbReference>
<evidence type="ECO:0000256" key="7">
    <source>
        <dbReference type="ARBA" id="ARBA00025246"/>
    </source>
</evidence>
<feature type="binding site" evidence="9">
    <location>
        <position position="131"/>
    </location>
    <ligand>
        <name>L-histidine</name>
        <dbReference type="ChEBI" id="CHEBI:57595"/>
    </ligand>
</feature>
<feature type="binding site" evidence="9">
    <location>
        <begin position="83"/>
        <end position="85"/>
    </location>
    <ligand>
        <name>L-histidine</name>
        <dbReference type="ChEBI" id="CHEBI:57595"/>
    </ligand>
</feature>
<dbReference type="PIRSF" id="PIRSF001549">
    <property type="entry name" value="His-tRNA_synth"/>
    <property type="match status" value="1"/>
</dbReference>
<dbReference type="STRING" id="29539.SAMN02745716_1745"/>
<evidence type="ECO:0000256" key="1">
    <source>
        <dbReference type="ARBA" id="ARBA00004496"/>
    </source>
</evidence>
<protein>
    <recommendedName>
        <fullName evidence="5 8">ATP phosphoribosyltransferase regulatory subunit</fullName>
    </recommendedName>
</protein>
<dbReference type="SUPFAM" id="SSF55681">
    <property type="entry name" value="Class II aaRS and biotin synthetases"/>
    <property type="match status" value="1"/>
</dbReference>
<evidence type="ECO:0000313" key="12">
    <source>
        <dbReference type="EMBL" id="SEH14813.1"/>
    </source>
</evidence>
<name>A0A1H6FXS3_THEAL</name>
<dbReference type="Proteomes" id="UP000222056">
    <property type="component" value="Unassembled WGS sequence"/>
</dbReference>
<evidence type="ECO:0000256" key="10">
    <source>
        <dbReference type="SAM" id="MobiDB-lite"/>
    </source>
</evidence>
<evidence type="ECO:0000256" key="3">
    <source>
        <dbReference type="ARBA" id="ARBA00005539"/>
    </source>
</evidence>
<dbReference type="PROSITE" id="PS50862">
    <property type="entry name" value="AA_TRNA_LIGASE_II"/>
    <property type="match status" value="1"/>
</dbReference>
<feature type="binding site" evidence="9">
    <location>
        <begin position="270"/>
        <end position="271"/>
    </location>
    <ligand>
        <name>L-histidine</name>
        <dbReference type="ChEBI" id="CHEBI:57595"/>
    </ligand>
</feature>
<comment type="similarity">
    <text evidence="3 8">Belongs to the class-II aminoacyl-tRNA synthetase family. HisZ subfamily.</text>
</comment>
<dbReference type="UniPathway" id="UPA00031">
    <property type="reaction ID" value="UER00006"/>
</dbReference>
<dbReference type="Pfam" id="PF13393">
    <property type="entry name" value="tRNA-synt_His"/>
    <property type="match status" value="1"/>
</dbReference>
<keyword evidence="12" id="KW-0328">Glycosyltransferase</keyword>
<feature type="domain" description="Aminoacyl-transfer RNA synthetases class-II family profile" evidence="11">
    <location>
        <begin position="29"/>
        <end position="337"/>
    </location>
</feature>
<feature type="binding site" evidence="9">
    <location>
        <position position="266"/>
    </location>
    <ligand>
        <name>L-histidine</name>
        <dbReference type="ChEBI" id="CHEBI:57595"/>
    </ligand>
</feature>
<dbReference type="PANTHER" id="PTHR43707">
    <property type="entry name" value="HISTIDYL-TRNA SYNTHETASE"/>
    <property type="match status" value="1"/>
</dbReference>
<dbReference type="InterPro" id="IPR045864">
    <property type="entry name" value="aa-tRNA-synth_II/BPL/LPL"/>
</dbReference>
<dbReference type="GO" id="GO:0016757">
    <property type="term" value="F:glycosyltransferase activity"/>
    <property type="evidence" value="ECO:0007669"/>
    <property type="project" value="UniProtKB-KW"/>
</dbReference>
<dbReference type="PANTHER" id="PTHR43707:SF1">
    <property type="entry name" value="HISTIDINE--TRNA LIGASE, MITOCHONDRIAL-RELATED"/>
    <property type="match status" value="1"/>
</dbReference>
<dbReference type="GO" id="GO:0000105">
    <property type="term" value="P:L-histidine biosynthetic process"/>
    <property type="evidence" value="ECO:0007669"/>
    <property type="project" value="UniProtKB-UniRule"/>
</dbReference>
<accession>A0A1H6FXS3</accession>
<keyword evidence="13" id="KW-1185">Reference proteome</keyword>
<reference evidence="13" key="1">
    <citation type="submission" date="2016-10" db="EMBL/GenBank/DDBJ databases">
        <authorList>
            <person name="Varghese N."/>
            <person name="Submissions S."/>
        </authorList>
    </citation>
    <scope>NUCLEOTIDE SEQUENCE [LARGE SCALE GENOMIC DNA]</scope>
    <source>
        <strain evidence="13">ATCC 35263</strain>
    </source>
</reference>
<dbReference type="EMBL" id="FNWJ01000002">
    <property type="protein sequence ID" value="SEH14813.1"/>
    <property type="molecule type" value="Genomic_DNA"/>
</dbReference>
<evidence type="ECO:0000256" key="9">
    <source>
        <dbReference type="PIRSR" id="PIRSR001549-1"/>
    </source>
</evidence>
<comment type="subcellular location">
    <subcellularLocation>
        <location evidence="1 8">Cytoplasm</location>
    </subcellularLocation>
</comment>
<dbReference type="InterPro" id="IPR004517">
    <property type="entry name" value="HisZ"/>
</dbReference>
<evidence type="ECO:0000313" key="13">
    <source>
        <dbReference type="Proteomes" id="UP000222056"/>
    </source>
</evidence>
<dbReference type="HAMAP" id="MF_00125">
    <property type="entry name" value="HisZ"/>
    <property type="match status" value="1"/>
</dbReference>
<comment type="pathway">
    <text evidence="2 8">Amino-acid biosynthesis; L-histidine biosynthesis; L-histidine from 5-phospho-alpha-D-ribose 1-diphosphate: step 1/9.</text>
</comment>
<keyword evidence="8" id="KW-0368">Histidine biosynthesis</keyword>
<comment type="subunit">
    <text evidence="4 8">Heteromultimer composed of HisG and HisZ subunits.</text>
</comment>
<dbReference type="GO" id="GO:0006427">
    <property type="term" value="P:histidyl-tRNA aminoacylation"/>
    <property type="evidence" value="ECO:0007669"/>
    <property type="project" value="TreeGrafter"/>
</dbReference>
<evidence type="ECO:0000256" key="4">
    <source>
        <dbReference type="ARBA" id="ARBA00011496"/>
    </source>
</evidence>
<comment type="function">
    <text evidence="7 8">Required for the first step of histidine biosynthesis. May allow the feedback regulation of ATP phosphoribosyltransferase activity by histidine.</text>
</comment>
<evidence type="ECO:0000256" key="8">
    <source>
        <dbReference type="HAMAP-Rule" id="MF_00125"/>
    </source>
</evidence>
<keyword evidence="6 8" id="KW-0963">Cytoplasm</keyword>
<evidence type="ECO:0000256" key="2">
    <source>
        <dbReference type="ARBA" id="ARBA00004667"/>
    </source>
</evidence>